<reference evidence="2" key="2">
    <citation type="submission" date="2020-09" db="EMBL/GenBank/DDBJ databases">
        <title>Reference genome assembly for Australian Ascochyta lentis isolate Al4.</title>
        <authorList>
            <person name="Lee R.C."/>
            <person name="Farfan-Caceres L.M."/>
            <person name="Debler J.W."/>
            <person name="Williams A.H."/>
            <person name="Henares B.M."/>
        </authorList>
    </citation>
    <scope>NUCLEOTIDE SEQUENCE</scope>
    <source>
        <strain evidence="2">Al4</strain>
    </source>
</reference>
<gene>
    <name evidence="2" type="ORF">EKO04_001691</name>
</gene>
<sequence length="379" mass="42782">MDKPAKPATVRGKRTSPTDGFTENEAPDPKRTRSGDTPKGLVSKNTEPKATEPVHPVARVNESQTSNSQDVEWKDEEKYWIKCHYQLLLCGLAQYPCKAPEGTVSCAYFNAYFQGYVSEPPYPKRTFIEFNREVERNNKHTFEQVTAKSQDNTKAGSIMVFHPILTPSILGAFIKIQEEFSTKDQFNSLSSDSTPKLNKFIEDVVAQQIEPDKSTWIADGLANILSRPRVDVRYHTLRELGEPHEGNRPIPWNEDPSTRKYSMDYMEISHGLADPPKKDEGQKFRLAHRNVHGDAGSALLNMAIMRPDGYDGDLKLLVEDGEAVELPQMGEQQRVDFEEHIRAVKTGNELREKLHEEVGWLIEDTPVGKAVAGQSEKTD</sequence>
<feature type="region of interest" description="Disordered" evidence="1">
    <location>
        <begin position="1"/>
        <end position="71"/>
    </location>
</feature>
<dbReference type="AlphaFoldDB" id="A0A8H7MMP2"/>
<reference evidence="2" key="1">
    <citation type="submission" date="2018-12" db="EMBL/GenBank/DDBJ databases">
        <authorList>
            <person name="Syme R.A."/>
            <person name="Farfan-Caceres L."/>
            <person name="Lichtenzveig J."/>
        </authorList>
    </citation>
    <scope>NUCLEOTIDE SEQUENCE</scope>
    <source>
        <strain evidence="2">Al4</strain>
    </source>
</reference>
<dbReference type="EMBL" id="RZGK01000003">
    <property type="protein sequence ID" value="KAF9700342.1"/>
    <property type="molecule type" value="Genomic_DNA"/>
</dbReference>
<protein>
    <submittedName>
        <fullName evidence="2">Uncharacterized protein</fullName>
    </submittedName>
</protein>
<feature type="compositionally biased region" description="Basic and acidic residues" evidence="1">
    <location>
        <begin position="27"/>
        <end position="36"/>
    </location>
</feature>
<comment type="caution">
    <text evidence="2">The sequence shown here is derived from an EMBL/GenBank/DDBJ whole genome shotgun (WGS) entry which is preliminary data.</text>
</comment>
<evidence type="ECO:0000313" key="2">
    <source>
        <dbReference type="EMBL" id="KAF9700342.1"/>
    </source>
</evidence>
<keyword evidence="3" id="KW-1185">Reference proteome</keyword>
<name>A0A8H7MMP2_9PLEO</name>
<dbReference type="Proteomes" id="UP000651452">
    <property type="component" value="Unassembled WGS sequence"/>
</dbReference>
<proteinExistence type="predicted"/>
<evidence type="ECO:0000256" key="1">
    <source>
        <dbReference type="SAM" id="MobiDB-lite"/>
    </source>
</evidence>
<evidence type="ECO:0000313" key="3">
    <source>
        <dbReference type="Proteomes" id="UP000651452"/>
    </source>
</evidence>
<organism evidence="2 3">
    <name type="scientific">Ascochyta lentis</name>
    <dbReference type="NCBI Taxonomy" id="205686"/>
    <lineage>
        <taxon>Eukaryota</taxon>
        <taxon>Fungi</taxon>
        <taxon>Dikarya</taxon>
        <taxon>Ascomycota</taxon>
        <taxon>Pezizomycotina</taxon>
        <taxon>Dothideomycetes</taxon>
        <taxon>Pleosporomycetidae</taxon>
        <taxon>Pleosporales</taxon>
        <taxon>Pleosporineae</taxon>
        <taxon>Didymellaceae</taxon>
        <taxon>Ascochyta</taxon>
    </lineage>
</organism>
<dbReference type="OrthoDB" id="3797041at2759"/>
<accession>A0A8H7MMP2</accession>
<feature type="compositionally biased region" description="Polar residues" evidence="1">
    <location>
        <begin position="61"/>
        <end position="70"/>
    </location>
</feature>